<accession>A0A5M6IJB2</accession>
<dbReference type="EC" id="1.1.1.381" evidence="5"/>
<dbReference type="Pfam" id="PF00106">
    <property type="entry name" value="adh_short"/>
    <property type="match status" value="1"/>
</dbReference>
<dbReference type="AlphaFoldDB" id="A0A5M6IJB2"/>
<dbReference type="EC" id="1.1.1.298" evidence="4"/>
<name>A0A5M6IJB2_9PROT</name>
<dbReference type="PRINTS" id="PR00081">
    <property type="entry name" value="GDHRDH"/>
</dbReference>
<comment type="similarity">
    <text evidence="1 11">Belongs to the short-chain dehydrogenases/reductases (SDR) family.</text>
</comment>
<protein>
    <recommendedName>
        <fullName evidence="6">NADP-dependent 3-hydroxy acid dehydrogenase YdfG</fullName>
        <ecNumber evidence="4">1.1.1.298</ecNumber>
        <ecNumber evidence="5">1.1.1.381</ecNumber>
    </recommendedName>
    <alternativeName>
        <fullName evidence="8">L-allo-threonine dehydrogenase</fullName>
    </alternativeName>
    <alternativeName>
        <fullName evidence="7">Malonic semialdehyde reductase</fullName>
    </alternativeName>
</protein>
<evidence type="ECO:0000256" key="6">
    <source>
        <dbReference type="ARBA" id="ARBA00044065"/>
    </source>
</evidence>
<evidence type="ECO:0000256" key="2">
    <source>
        <dbReference type="ARBA" id="ARBA00023002"/>
    </source>
</evidence>
<proteinExistence type="inferred from homology"/>
<evidence type="ECO:0000256" key="11">
    <source>
        <dbReference type="RuleBase" id="RU000363"/>
    </source>
</evidence>
<dbReference type="InterPro" id="IPR057326">
    <property type="entry name" value="KR_dom"/>
</dbReference>
<comment type="catalytic activity">
    <reaction evidence="3">
        <text>L-allo-threonine + NADP(+) = aminoacetone + CO2 + NADPH</text>
        <dbReference type="Rhea" id="RHEA:43524"/>
        <dbReference type="ChEBI" id="CHEBI:16526"/>
        <dbReference type="ChEBI" id="CHEBI:57783"/>
        <dbReference type="ChEBI" id="CHEBI:58320"/>
        <dbReference type="ChEBI" id="CHEBI:58349"/>
        <dbReference type="ChEBI" id="CHEBI:58585"/>
        <dbReference type="EC" id="1.1.1.381"/>
    </reaction>
</comment>
<dbReference type="EMBL" id="VWPK01000088">
    <property type="protein sequence ID" value="KAA5608353.1"/>
    <property type="molecule type" value="Genomic_DNA"/>
</dbReference>
<evidence type="ECO:0000256" key="5">
    <source>
        <dbReference type="ARBA" id="ARBA00044059"/>
    </source>
</evidence>
<evidence type="ECO:0000256" key="1">
    <source>
        <dbReference type="ARBA" id="ARBA00006484"/>
    </source>
</evidence>
<evidence type="ECO:0000256" key="9">
    <source>
        <dbReference type="ARBA" id="ARBA00045650"/>
    </source>
</evidence>
<dbReference type="Proteomes" id="UP000325255">
    <property type="component" value="Unassembled WGS sequence"/>
</dbReference>
<dbReference type="Gene3D" id="3.40.50.720">
    <property type="entry name" value="NAD(P)-binding Rossmann-like Domain"/>
    <property type="match status" value="1"/>
</dbReference>
<feature type="domain" description="Ketoreductase" evidence="12">
    <location>
        <begin position="11"/>
        <end position="194"/>
    </location>
</feature>
<dbReference type="PROSITE" id="PS00061">
    <property type="entry name" value="ADH_SHORT"/>
    <property type="match status" value="1"/>
</dbReference>
<dbReference type="CDD" id="cd05233">
    <property type="entry name" value="SDR_c"/>
    <property type="match status" value="1"/>
</dbReference>
<dbReference type="PANTHER" id="PTHR43086:SF3">
    <property type="entry name" value="NADP-DEPENDENT 3-HYDROXY ACID DEHYDROGENASE YDFG"/>
    <property type="match status" value="1"/>
</dbReference>
<dbReference type="InterPro" id="IPR020904">
    <property type="entry name" value="Sc_DH/Rdtase_CS"/>
</dbReference>
<evidence type="ECO:0000256" key="7">
    <source>
        <dbReference type="ARBA" id="ARBA00044271"/>
    </source>
</evidence>
<evidence type="ECO:0000256" key="3">
    <source>
        <dbReference type="ARBA" id="ARBA00043812"/>
    </source>
</evidence>
<comment type="catalytic activity">
    <reaction evidence="10">
        <text>3-hydroxypropanoate + NADP(+) = 3-oxopropanoate + NADPH + H(+)</text>
        <dbReference type="Rhea" id="RHEA:26438"/>
        <dbReference type="ChEBI" id="CHEBI:15378"/>
        <dbReference type="ChEBI" id="CHEBI:16510"/>
        <dbReference type="ChEBI" id="CHEBI:33190"/>
        <dbReference type="ChEBI" id="CHEBI:57783"/>
        <dbReference type="ChEBI" id="CHEBI:58349"/>
        <dbReference type="EC" id="1.1.1.298"/>
    </reaction>
</comment>
<dbReference type="PIRSF" id="PIRSF000126">
    <property type="entry name" value="11-beta-HSD1"/>
    <property type="match status" value="1"/>
</dbReference>
<dbReference type="SMART" id="SM00822">
    <property type="entry name" value="PKS_KR"/>
    <property type="match status" value="1"/>
</dbReference>
<gene>
    <name evidence="13" type="ORF">F1189_29550</name>
</gene>
<keyword evidence="2" id="KW-0560">Oxidoreductase</keyword>
<dbReference type="GO" id="GO:0035527">
    <property type="term" value="F:3-hydroxypropionate dehydrogenase (NADP+) activity"/>
    <property type="evidence" value="ECO:0007669"/>
    <property type="project" value="UniProtKB-EC"/>
</dbReference>
<dbReference type="PANTHER" id="PTHR43086">
    <property type="entry name" value="VERY-LONG-CHAIN 3-OXOOACYL-COA REDUCTASE"/>
    <property type="match status" value="1"/>
</dbReference>
<comment type="function">
    <text evidence="9">NADP-dependent dehydrogenase with broad substrate specificity acting on 3-hydroxy acids. Catalyzes the NADP-dependent oxidation of L-allo-threonine to L-2-amino-3-keto-butyrate, which is spontaneously decarboxylated into aminoacetone. Also acts on D-threonine, L-serine, D-serine, D-3-hydroxyisobutyrate, L-3-hydroxyisobutyrate, D-glycerate and L-glycerate. Able to catalyze the reduction of the malonic semialdehyde to 3-hydroxypropionic acid. YdfG is apparently supplementing RutE, the presumed malonic semialdehyde reductase involved in pyrimidine degradation since both are able to detoxify malonic semialdehyde.</text>
</comment>
<keyword evidence="14" id="KW-1185">Reference proteome</keyword>
<organism evidence="13 14">
    <name type="scientific">Rhodovastum atsumiense</name>
    <dbReference type="NCBI Taxonomy" id="504468"/>
    <lineage>
        <taxon>Bacteria</taxon>
        <taxon>Pseudomonadati</taxon>
        <taxon>Pseudomonadota</taxon>
        <taxon>Alphaproteobacteria</taxon>
        <taxon>Acetobacterales</taxon>
        <taxon>Acetobacteraceae</taxon>
        <taxon>Rhodovastum</taxon>
    </lineage>
</organism>
<evidence type="ECO:0000256" key="4">
    <source>
        <dbReference type="ARBA" id="ARBA00044050"/>
    </source>
</evidence>
<dbReference type="SUPFAM" id="SSF51735">
    <property type="entry name" value="NAD(P)-binding Rossmann-fold domains"/>
    <property type="match status" value="1"/>
</dbReference>
<reference evidence="13 14" key="1">
    <citation type="submission" date="2019-09" db="EMBL/GenBank/DDBJ databases">
        <title>Genome sequence of Rhodovastum atsumiense, a diverse member of the Acetobacteraceae family of non-sulfur purple photosynthetic bacteria.</title>
        <authorList>
            <person name="Meyer T."/>
            <person name="Kyndt J."/>
        </authorList>
    </citation>
    <scope>NUCLEOTIDE SEQUENCE [LARGE SCALE GENOMIC DNA]</scope>
    <source>
        <strain evidence="13 14">DSM 21279</strain>
    </source>
</reference>
<evidence type="ECO:0000313" key="13">
    <source>
        <dbReference type="EMBL" id="KAA5608353.1"/>
    </source>
</evidence>
<dbReference type="OrthoDB" id="9810734at2"/>
<evidence type="ECO:0000259" key="12">
    <source>
        <dbReference type="SMART" id="SM00822"/>
    </source>
</evidence>
<evidence type="ECO:0000313" key="14">
    <source>
        <dbReference type="Proteomes" id="UP000325255"/>
    </source>
</evidence>
<dbReference type="InterPro" id="IPR002347">
    <property type="entry name" value="SDR_fam"/>
</dbReference>
<sequence length="272" mass="28456">MTRNDTHSDKGTAVVTGASSGIGAIYADRLARRGHDLILIARSRDRLTAQAQRISNETGRAVEVLAADLADPAALAGVEATLRRDASVTLLVNNAGFGTFAPLLDSDVDTMEAMIRLNVIALTRLTYAVAPGMVARGTGAIINIASIVSLAPELLNGVYGGSKAFVHAFTTSLQHELGGKGIRVQAVLPGATATEFWPRGGLNLEQLPPGITMRAEDMVDAALAGFDQGEVVTIPALADITEWQRFEAARTAMAAHLSATAPPPRYGLHPAA</sequence>
<dbReference type="RefSeq" id="WP_150045462.1">
    <property type="nucleotide sequence ID" value="NZ_VWPK01000088.1"/>
</dbReference>
<evidence type="ECO:0000256" key="8">
    <source>
        <dbReference type="ARBA" id="ARBA00044349"/>
    </source>
</evidence>
<dbReference type="PRINTS" id="PR00080">
    <property type="entry name" value="SDRFAMILY"/>
</dbReference>
<dbReference type="InterPro" id="IPR036291">
    <property type="entry name" value="NAD(P)-bd_dom_sf"/>
</dbReference>
<evidence type="ECO:0000256" key="10">
    <source>
        <dbReference type="ARBA" id="ARBA00047274"/>
    </source>
</evidence>
<comment type="caution">
    <text evidence="13">The sequence shown here is derived from an EMBL/GenBank/DDBJ whole genome shotgun (WGS) entry which is preliminary data.</text>
</comment>